<dbReference type="GO" id="GO:0008276">
    <property type="term" value="F:protein methyltransferase activity"/>
    <property type="evidence" value="ECO:0007669"/>
    <property type="project" value="InterPro"/>
</dbReference>
<gene>
    <name evidence="7" type="primary">cbiT</name>
    <name evidence="7" type="ORF">OU421_02375</name>
</gene>
<dbReference type="InterPro" id="IPR050714">
    <property type="entry name" value="Cobalamin_biosynth_MTase"/>
</dbReference>
<evidence type="ECO:0000256" key="2">
    <source>
        <dbReference type="ARBA" id="ARBA00022573"/>
    </source>
</evidence>
<dbReference type="PANTHER" id="PTHR43182:SF1">
    <property type="entry name" value="COBALT-PRECORRIN-7 C(5)-METHYLTRANSFERASE"/>
    <property type="match status" value="1"/>
</dbReference>
<evidence type="ECO:0000256" key="4">
    <source>
        <dbReference type="ARBA" id="ARBA00022679"/>
    </source>
</evidence>
<sequence length="175" mass="18733">MRLKGGPTQDEVMAVSLFKLGIQDGDVMADVGCGTGKISIQASGICCHIYAIDRRAEAIDYAKREIENAGAENITLLHGDAVHALDEIGALDCAFIGGSGNIETVLDKLAEKVSGRIVVNAVLLDTVSRAVAKMKELGIFVEVVHLQVSRSYELVGDLMFKPIHPVFIIVGEVKQ</sequence>
<dbReference type="InterPro" id="IPR025714">
    <property type="entry name" value="Methyltranfer_dom"/>
</dbReference>
<proteinExistence type="predicted"/>
<evidence type="ECO:0000313" key="8">
    <source>
        <dbReference type="Proteomes" id="UP001163096"/>
    </source>
</evidence>
<evidence type="ECO:0000256" key="1">
    <source>
        <dbReference type="ARBA" id="ARBA00004953"/>
    </source>
</evidence>
<dbReference type="NCBIfam" id="TIGR02469">
    <property type="entry name" value="CbiT"/>
    <property type="match status" value="1"/>
</dbReference>
<dbReference type="Proteomes" id="UP001163096">
    <property type="component" value="Chromosome"/>
</dbReference>
<dbReference type="KEGG" id="mou:OU421_02375"/>
<dbReference type="InterPro" id="IPR029063">
    <property type="entry name" value="SAM-dependent_MTases_sf"/>
</dbReference>
<dbReference type="PANTHER" id="PTHR43182">
    <property type="entry name" value="COBALT-PRECORRIN-6B C(15)-METHYLTRANSFERASE (DECARBOXYLATING)"/>
    <property type="match status" value="1"/>
</dbReference>
<comment type="pathway">
    <text evidence="1">Cofactor biosynthesis; adenosylcobalamin biosynthesis.</text>
</comment>
<feature type="domain" description="Methyltransferase" evidence="6">
    <location>
        <begin position="23"/>
        <end position="87"/>
    </location>
</feature>
<dbReference type="SUPFAM" id="SSF53335">
    <property type="entry name" value="S-adenosyl-L-methionine-dependent methyltransferases"/>
    <property type="match status" value="1"/>
</dbReference>
<dbReference type="GO" id="GO:0032259">
    <property type="term" value="P:methylation"/>
    <property type="evidence" value="ECO:0007669"/>
    <property type="project" value="UniProtKB-KW"/>
</dbReference>
<protein>
    <submittedName>
        <fullName evidence="7">Precorrin-6Y C5,15-methyltransferase (Decarboxylating) subunit CbiT</fullName>
    </submittedName>
</protein>
<dbReference type="GO" id="GO:0009236">
    <property type="term" value="P:cobalamin biosynthetic process"/>
    <property type="evidence" value="ECO:0007669"/>
    <property type="project" value="UniProtKB-KW"/>
</dbReference>
<dbReference type="EMBL" id="CP113361">
    <property type="protein sequence ID" value="WAI01739.1"/>
    <property type="molecule type" value="Genomic_DNA"/>
</dbReference>
<organism evidence="7 8">
    <name type="scientific">Methanogenium organophilum</name>
    <dbReference type="NCBI Taxonomy" id="2199"/>
    <lineage>
        <taxon>Archaea</taxon>
        <taxon>Methanobacteriati</taxon>
        <taxon>Methanobacteriota</taxon>
        <taxon>Stenosarchaea group</taxon>
        <taxon>Methanomicrobia</taxon>
        <taxon>Methanomicrobiales</taxon>
        <taxon>Methanomicrobiaceae</taxon>
        <taxon>Methanogenium</taxon>
    </lineage>
</organism>
<keyword evidence="5" id="KW-0949">S-adenosyl-L-methionine</keyword>
<dbReference type="CDD" id="cd02440">
    <property type="entry name" value="AdoMet_MTases"/>
    <property type="match status" value="1"/>
</dbReference>
<keyword evidence="2" id="KW-0169">Cobalamin biosynthesis</keyword>
<dbReference type="RefSeq" id="WP_268187005.1">
    <property type="nucleotide sequence ID" value="NZ_CP113361.1"/>
</dbReference>
<dbReference type="AlphaFoldDB" id="A0A9X9S4B1"/>
<dbReference type="Pfam" id="PF13847">
    <property type="entry name" value="Methyltransf_31"/>
    <property type="match status" value="1"/>
</dbReference>
<dbReference type="Gene3D" id="3.40.50.150">
    <property type="entry name" value="Vaccinia Virus protein VP39"/>
    <property type="match status" value="1"/>
</dbReference>
<keyword evidence="8" id="KW-1185">Reference proteome</keyword>
<dbReference type="InterPro" id="IPR014008">
    <property type="entry name" value="Cbl_synth_MTase_CbiT"/>
</dbReference>
<evidence type="ECO:0000256" key="3">
    <source>
        <dbReference type="ARBA" id="ARBA00022603"/>
    </source>
</evidence>
<name>A0A9X9S4B1_METOG</name>
<accession>A0A9X9S4B1</accession>
<dbReference type="GeneID" id="76833911"/>
<keyword evidence="4" id="KW-0808">Transferase</keyword>
<reference evidence="7" key="1">
    <citation type="submission" date="2022-11" db="EMBL/GenBank/DDBJ databases">
        <title>Complete genome sequence of Methanogenium organophilum DSM 3596.</title>
        <authorList>
            <person name="Chen S.-C."/>
            <person name="Lai S.-J."/>
            <person name="You Y.-T."/>
        </authorList>
    </citation>
    <scope>NUCLEOTIDE SEQUENCE</scope>
    <source>
        <strain evidence="7">DSM 3596</strain>
    </source>
</reference>
<evidence type="ECO:0000259" key="6">
    <source>
        <dbReference type="Pfam" id="PF13847"/>
    </source>
</evidence>
<keyword evidence="3" id="KW-0489">Methyltransferase</keyword>
<evidence type="ECO:0000313" key="7">
    <source>
        <dbReference type="EMBL" id="WAI01739.1"/>
    </source>
</evidence>
<evidence type="ECO:0000256" key="5">
    <source>
        <dbReference type="ARBA" id="ARBA00022691"/>
    </source>
</evidence>